<proteinExistence type="predicted"/>
<protein>
    <submittedName>
        <fullName evidence="1">Uncharacterized protein</fullName>
    </submittedName>
</protein>
<accession>A0A0A8Y616</accession>
<organism evidence="1">
    <name type="scientific">Arundo donax</name>
    <name type="common">Giant reed</name>
    <name type="synonym">Donax arundinaceus</name>
    <dbReference type="NCBI Taxonomy" id="35708"/>
    <lineage>
        <taxon>Eukaryota</taxon>
        <taxon>Viridiplantae</taxon>
        <taxon>Streptophyta</taxon>
        <taxon>Embryophyta</taxon>
        <taxon>Tracheophyta</taxon>
        <taxon>Spermatophyta</taxon>
        <taxon>Magnoliopsida</taxon>
        <taxon>Liliopsida</taxon>
        <taxon>Poales</taxon>
        <taxon>Poaceae</taxon>
        <taxon>PACMAD clade</taxon>
        <taxon>Arundinoideae</taxon>
        <taxon>Arundineae</taxon>
        <taxon>Arundo</taxon>
    </lineage>
</organism>
<evidence type="ECO:0000313" key="1">
    <source>
        <dbReference type="EMBL" id="JAD20433.1"/>
    </source>
</evidence>
<dbReference type="EMBL" id="GBRH01277462">
    <property type="protein sequence ID" value="JAD20433.1"/>
    <property type="molecule type" value="Transcribed_RNA"/>
</dbReference>
<sequence length="41" mass="4750">MSIQVQKITILPNRPLSFTAYVLGSWVSSEVNSIFYRDFEI</sequence>
<dbReference type="AlphaFoldDB" id="A0A0A8Y616"/>
<name>A0A0A8Y616_ARUDO</name>
<reference evidence="1" key="2">
    <citation type="journal article" date="2015" name="Data Brief">
        <title>Shoot transcriptome of the giant reed, Arundo donax.</title>
        <authorList>
            <person name="Barrero R.A."/>
            <person name="Guerrero F.D."/>
            <person name="Moolhuijzen P."/>
            <person name="Goolsby J.A."/>
            <person name="Tidwell J."/>
            <person name="Bellgard S.E."/>
            <person name="Bellgard M.I."/>
        </authorList>
    </citation>
    <scope>NUCLEOTIDE SEQUENCE</scope>
    <source>
        <tissue evidence="1">Shoot tissue taken approximately 20 cm above the soil surface</tissue>
    </source>
</reference>
<reference evidence="1" key="1">
    <citation type="submission" date="2014-09" db="EMBL/GenBank/DDBJ databases">
        <authorList>
            <person name="Magalhaes I.L.F."/>
            <person name="Oliveira U."/>
            <person name="Santos F.R."/>
            <person name="Vidigal T.H.D.A."/>
            <person name="Brescovit A.D."/>
            <person name="Santos A.J."/>
        </authorList>
    </citation>
    <scope>NUCLEOTIDE SEQUENCE</scope>
    <source>
        <tissue evidence="1">Shoot tissue taken approximately 20 cm above the soil surface</tissue>
    </source>
</reference>